<name>A0A3M0IR25_HIRRU</name>
<dbReference type="Pfam" id="PF02093">
    <property type="entry name" value="Gag_p30"/>
    <property type="match status" value="1"/>
</dbReference>
<dbReference type="InterPro" id="IPR010999">
    <property type="entry name" value="Retrovr_matrix"/>
</dbReference>
<protein>
    <recommendedName>
        <fullName evidence="2">Core shell protein Gag P30 domain-containing protein</fullName>
    </recommendedName>
</protein>
<organism evidence="3 4">
    <name type="scientific">Hirundo rustica rustica</name>
    <dbReference type="NCBI Taxonomy" id="333673"/>
    <lineage>
        <taxon>Eukaryota</taxon>
        <taxon>Metazoa</taxon>
        <taxon>Chordata</taxon>
        <taxon>Craniata</taxon>
        <taxon>Vertebrata</taxon>
        <taxon>Euteleostomi</taxon>
        <taxon>Archelosauria</taxon>
        <taxon>Archosauria</taxon>
        <taxon>Dinosauria</taxon>
        <taxon>Saurischia</taxon>
        <taxon>Theropoda</taxon>
        <taxon>Coelurosauria</taxon>
        <taxon>Aves</taxon>
        <taxon>Neognathae</taxon>
        <taxon>Neoaves</taxon>
        <taxon>Telluraves</taxon>
        <taxon>Australaves</taxon>
        <taxon>Passeriformes</taxon>
        <taxon>Sylvioidea</taxon>
        <taxon>Hirundinidae</taxon>
        <taxon>Hirundo</taxon>
    </lineage>
</organism>
<keyword evidence="4" id="KW-1185">Reference proteome</keyword>
<evidence type="ECO:0000313" key="3">
    <source>
        <dbReference type="EMBL" id="RMB88909.1"/>
    </source>
</evidence>
<evidence type="ECO:0000313" key="4">
    <source>
        <dbReference type="Proteomes" id="UP000269221"/>
    </source>
</evidence>
<evidence type="ECO:0000256" key="1">
    <source>
        <dbReference type="SAM" id="MobiDB-lite"/>
    </source>
</evidence>
<feature type="domain" description="Core shell protein Gag P30" evidence="2">
    <location>
        <begin position="220"/>
        <end position="393"/>
    </location>
</feature>
<dbReference type="OrthoDB" id="9422159at2759"/>
<dbReference type="InterPro" id="IPR050462">
    <property type="entry name" value="Retroviral_Gag-Pol_poly"/>
</dbReference>
<feature type="region of interest" description="Disordered" evidence="1">
    <location>
        <begin position="105"/>
        <end position="191"/>
    </location>
</feature>
<feature type="compositionally biased region" description="Low complexity" evidence="1">
    <location>
        <begin position="105"/>
        <end position="137"/>
    </location>
</feature>
<dbReference type="GO" id="GO:0019068">
    <property type="term" value="P:virion assembly"/>
    <property type="evidence" value="ECO:0007669"/>
    <property type="project" value="InterPro"/>
</dbReference>
<feature type="compositionally biased region" description="Polar residues" evidence="1">
    <location>
        <begin position="162"/>
        <end position="177"/>
    </location>
</feature>
<gene>
    <name evidence="3" type="ORF">DUI87_34753</name>
</gene>
<evidence type="ECO:0000259" key="2">
    <source>
        <dbReference type="Pfam" id="PF02093"/>
    </source>
</evidence>
<comment type="caution">
    <text evidence="3">The sequence shown here is derived from an EMBL/GenBank/DDBJ whole genome shotgun (WGS) entry which is preliminary data.</text>
</comment>
<sequence>MIEYCNHWWPEYEREGPSWPENGTIDYDTLSSLMQYLKDNEKWDEVQYLDLFYLLRRKKEWQTECGIMVLETKESGCGGCKEKSKCVQCLALTSRPEEDLSLMVSPCTTSATPPASAVSPSPAFSPLPSVSPHSSLYPPLPESSSEEEEEIKPRNTKKVTIRSPTSSPVSSQNQRNTPLAARTRQGRKNYGEPQLIAPLREAMGPQGEKVLVKVPFSPGDLVIWKQSAGSYRENPERVARVVKMIIKTQNPDWNDMQVLLDTLMDSTEKEMVLRAMKERAREMIRLHLAGGTTVNELVPSDDPGWNPNGVAGREAIREYQELLVEGIRTGMPKTINWSKLYTVKQDKNESPSAFLERLKETARRFTDLEIDSEAGKLQLALIFLSQTQEDICIEIAEIRGT</sequence>
<dbReference type="EMBL" id="QRBI01000309">
    <property type="protein sequence ID" value="RMB88909.1"/>
    <property type="molecule type" value="Genomic_DNA"/>
</dbReference>
<dbReference type="InterPro" id="IPR008919">
    <property type="entry name" value="Retrov_capsid_N"/>
</dbReference>
<dbReference type="InterPro" id="IPR036946">
    <property type="entry name" value="G_retro_matrix_sf"/>
</dbReference>
<accession>A0A3M0IR25</accession>
<dbReference type="Proteomes" id="UP000269221">
    <property type="component" value="Unassembled WGS sequence"/>
</dbReference>
<dbReference type="Gene3D" id="1.10.150.180">
    <property type="entry name" value="Gamma-retroviral matrix domain"/>
    <property type="match status" value="1"/>
</dbReference>
<proteinExistence type="predicted"/>
<dbReference type="InterPro" id="IPR003036">
    <property type="entry name" value="Gag_P30"/>
</dbReference>
<reference evidence="3 4" key="1">
    <citation type="submission" date="2018-07" db="EMBL/GenBank/DDBJ databases">
        <title>A high quality draft genome assembly of the barn swallow (H. rustica rustica).</title>
        <authorList>
            <person name="Formenti G."/>
            <person name="Chiara M."/>
            <person name="Poveda L."/>
            <person name="Francoijs K.-J."/>
            <person name="Bonisoli-Alquati A."/>
            <person name="Canova L."/>
            <person name="Gianfranceschi L."/>
            <person name="Horner D.S."/>
            <person name="Saino N."/>
        </authorList>
    </citation>
    <scope>NUCLEOTIDE SEQUENCE [LARGE SCALE GENOMIC DNA]</scope>
    <source>
        <strain evidence="3">Chelidonia</strain>
        <tissue evidence="3">Blood</tissue>
    </source>
</reference>
<dbReference type="SUPFAM" id="SSF47943">
    <property type="entry name" value="Retrovirus capsid protein, N-terminal core domain"/>
    <property type="match status" value="1"/>
</dbReference>
<dbReference type="STRING" id="333673.A0A3M0IR25"/>
<dbReference type="PANTHER" id="PTHR33166">
    <property type="entry name" value="GAG_P30 DOMAIN-CONTAINING PROTEIN"/>
    <property type="match status" value="1"/>
</dbReference>
<dbReference type="SUPFAM" id="SSF47836">
    <property type="entry name" value="Retroviral matrix proteins"/>
    <property type="match status" value="1"/>
</dbReference>
<dbReference type="AlphaFoldDB" id="A0A3M0IR25"/>
<dbReference type="Gene3D" id="1.10.375.10">
    <property type="entry name" value="Human Immunodeficiency Virus Type 1 Capsid Protein"/>
    <property type="match status" value="1"/>
</dbReference>